<feature type="transmembrane region" description="Helical" evidence="1">
    <location>
        <begin position="135"/>
        <end position="154"/>
    </location>
</feature>
<feature type="transmembrane region" description="Helical" evidence="1">
    <location>
        <begin position="191"/>
        <end position="213"/>
    </location>
</feature>
<keyword evidence="1" id="KW-0812">Transmembrane</keyword>
<dbReference type="Pfam" id="PF12412">
    <property type="entry name" value="DUF3667"/>
    <property type="match status" value="1"/>
</dbReference>
<comment type="caution">
    <text evidence="2">The sequence shown here is derived from an EMBL/GenBank/DDBJ whole genome shotgun (WGS) entry which is preliminary data.</text>
</comment>
<accession>A0AAP2D9G8</accession>
<reference evidence="2 3" key="1">
    <citation type="submission" date="2021-05" db="EMBL/GenBank/DDBJ databases">
        <title>A Polyphasic approach of four new species of the genus Ohtaekwangia: Ohtaekwangia histidinii sp. nov., Ohtaekwangia cretensis sp. nov., Ohtaekwangia indiensis sp. nov., Ohtaekwangia reichenbachii sp. nov. from diverse environment.</title>
        <authorList>
            <person name="Octaviana S."/>
        </authorList>
    </citation>
    <scope>NUCLEOTIDE SEQUENCE [LARGE SCALE GENOMIC DNA]</scope>
    <source>
        <strain evidence="2 3">PWU37</strain>
    </source>
</reference>
<dbReference type="RefSeq" id="WP_254090037.1">
    <property type="nucleotide sequence ID" value="NZ_JAHESC010000011.1"/>
</dbReference>
<feature type="transmembrane region" description="Helical" evidence="1">
    <location>
        <begin position="225"/>
        <end position="246"/>
    </location>
</feature>
<dbReference type="AlphaFoldDB" id="A0AAP2D9G8"/>
<dbReference type="InterPro" id="IPR022134">
    <property type="entry name" value="DUF3667"/>
</dbReference>
<evidence type="ECO:0000256" key="1">
    <source>
        <dbReference type="SAM" id="Phobius"/>
    </source>
</evidence>
<keyword evidence="1" id="KW-1133">Transmembrane helix</keyword>
<organism evidence="2 3">
    <name type="scientific">Dawidia soli</name>
    <dbReference type="NCBI Taxonomy" id="2782352"/>
    <lineage>
        <taxon>Bacteria</taxon>
        <taxon>Pseudomonadati</taxon>
        <taxon>Bacteroidota</taxon>
        <taxon>Cytophagia</taxon>
        <taxon>Cytophagales</taxon>
        <taxon>Chryseotaleaceae</taxon>
        <taxon>Dawidia</taxon>
    </lineage>
</organism>
<keyword evidence="1" id="KW-0472">Membrane</keyword>
<feature type="transmembrane region" description="Helical" evidence="1">
    <location>
        <begin position="86"/>
        <end position="103"/>
    </location>
</feature>
<dbReference type="Proteomes" id="UP001319180">
    <property type="component" value="Unassembled WGS sequence"/>
</dbReference>
<proteinExistence type="predicted"/>
<feature type="transmembrane region" description="Helical" evidence="1">
    <location>
        <begin position="161"/>
        <end position="185"/>
    </location>
</feature>
<keyword evidence="3" id="KW-1185">Reference proteome</keyword>
<dbReference type="EMBL" id="JAHESC010000011">
    <property type="protein sequence ID" value="MBT1686800.1"/>
    <property type="molecule type" value="Genomic_DNA"/>
</dbReference>
<protein>
    <submittedName>
        <fullName evidence="2">DUF3667 domain-containing protein</fullName>
    </submittedName>
</protein>
<evidence type="ECO:0000313" key="2">
    <source>
        <dbReference type="EMBL" id="MBT1686800.1"/>
    </source>
</evidence>
<evidence type="ECO:0000313" key="3">
    <source>
        <dbReference type="Proteomes" id="UP001319180"/>
    </source>
</evidence>
<sequence length="251" mass="28739">MKNTADRSFVSQRPGTCASCKTSVVDKFCGHCGRPAQINRVDWHYIMHEIQHVLHFDKGILYTVRELLRRPGTSIQEFITVDRARLVKPILFIVLTSLIYTVIDHLFHIEQGYIDYHGAEGSAVVSIMRWSQRHYGYANIIMGAFIAFWLMLIFRRHDYNFFEILILLCFVMGMGMLMFAVFAAFEGLTGLHAMQLSAMVTVSYAAWAIGQFFDKRGMSRYFKALAAYLLGMVTFAALLIMAGLFVDFLKK</sequence>
<gene>
    <name evidence="2" type="ORF">KK078_09540</name>
</gene>
<name>A0AAP2D9G8_9BACT</name>